<name>A0A7G9RQX4_9BURK</name>
<dbReference type="CDD" id="cd04179">
    <property type="entry name" value="DPM_DPG-synthase_like"/>
    <property type="match status" value="1"/>
</dbReference>
<dbReference type="SUPFAM" id="SSF53448">
    <property type="entry name" value="Nucleotide-diphospho-sugar transferases"/>
    <property type="match status" value="1"/>
</dbReference>
<dbReference type="Pfam" id="PF13579">
    <property type="entry name" value="Glyco_trans_4_4"/>
    <property type="match status" value="1"/>
</dbReference>
<feature type="domain" description="Glycosyltransferase subfamily 4-like N-terminal" evidence="3">
    <location>
        <begin position="17"/>
        <end position="175"/>
    </location>
</feature>
<evidence type="ECO:0000259" key="2">
    <source>
        <dbReference type="Pfam" id="PF00535"/>
    </source>
</evidence>
<dbReference type="EMBL" id="CP060714">
    <property type="protein sequence ID" value="QNN57999.1"/>
    <property type="molecule type" value="Genomic_DNA"/>
</dbReference>
<dbReference type="InterPro" id="IPR028098">
    <property type="entry name" value="Glyco_trans_4-like_N"/>
</dbReference>
<dbReference type="PANTHER" id="PTHR45947:SF3">
    <property type="entry name" value="SULFOQUINOVOSYL TRANSFERASE SQD2"/>
    <property type="match status" value="1"/>
</dbReference>
<evidence type="ECO:0000313" key="4">
    <source>
        <dbReference type="EMBL" id="QNN57999.1"/>
    </source>
</evidence>
<gene>
    <name evidence="4" type="ORF">H9K76_03745</name>
</gene>
<dbReference type="Proteomes" id="UP000515811">
    <property type="component" value="Chromosome"/>
</dbReference>
<dbReference type="InterPro" id="IPR029044">
    <property type="entry name" value="Nucleotide-diphossugar_trans"/>
</dbReference>
<dbReference type="SUPFAM" id="SSF53756">
    <property type="entry name" value="UDP-Glycosyltransferase/glycogen phosphorylase"/>
    <property type="match status" value="1"/>
</dbReference>
<keyword evidence="4" id="KW-0808">Transferase</keyword>
<evidence type="ECO:0000313" key="5">
    <source>
        <dbReference type="Proteomes" id="UP000515811"/>
    </source>
</evidence>
<dbReference type="InterPro" id="IPR001296">
    <property type="entry name" value="Glyco_trans_1"/>
</dbReference>
<evidence type="ECO:0000259" key="1">
    <source>
        <dbReference type="Pfam" id="PF00534"/>
    </source>
</evidence>
<dbReference type="Gene3D" id="3.40.50.2000">
    <property type="entry name" value="Glycogen Phosphorylase B"/>
    <property type="match status" value="2"/>
</dbReference>
<dbReference type="AlphaFoldDB" id="A0A7G9RQX4"/>
<proteinExistence type="predicted"/>
<evidence type="ECO:0000259" key="3">
    <source>
        <dbReference type="Pfam" id="PF13579"/>
    </source>
</evidence>
<dbReference type="Pfam" id="PF00534">
    <property type="entry name" value="Glycos_transf_1"/>
    <property type="match status" value="1"/>
</dbReference>
<dbReference type="RefSeq" id="WP_187598244.1">
    <property type="nucleotide sequence ID" value="NZ_CP060714.1"/>
</dbReference>
<dbReference type="Gene3D" id="3.90.550.10">
    <property type="entry name" value="Spore Coat Polysaccharide Biosynthesis Protein SpsA, Chain A"/>
    <property type="match status" value="1"/>
</dbReference>
<dbReference type="InterPro" id="IPR001173">
    <property type="entry name" value="Glyco_trans_2-like"/>
</dbReference>
<accession>A0A7G9RQX4</accession>
<protein>
    <submittedName>
        <fullName evidence="4">Glycosyltransferase</fullName>
    </submittedName>
</protein>
<dbReference type="PANTHER" id="PTHR45947">
    <property type="entry name" value="SULFOQUINOVOSYL TRANSFERASE SQD2"/>
    <property type="match status" value="1"/>
</dbReference>
<reference evidence="4 5" key="1">
    <citation type="submission" date="2020-08" db="EMBL/GenBank/DDBJ databases">
        <title>Genome sequence of Diaphorobacter ruginosibacter DSM 27467T.</title>
        <authorList>
            <person name="Hyun D.-W."/>
            <person name="Bae J.-W."/>
        </authorList>
    </citation>
    <scope>NUCLEOTIDE SEQUENCE [LARGE SCALE GENOMIC DNA]</scope>
    <source>
        <strain evidence="4 5">DSM 27467</strain>
    </source>
</reference>
<dbReference type="GO" id="GO:0016757">
    <property type="term" value="F:glycosyltransferase activity"/>
    <property type="evidence" value="ECO:0007669"/>
    <property type="project" value="InterPro"/>
</dbReference>
<feature type="domain" description="Glycosyl transferase family 1" evidence="1">
    <location>
        <begin position="196"/>
        <end position="356"/>
    </location>
</feature>
<dbReference type="InterPro" id="IPR050194">
    <property type="entry name" value="Glycosyltransferase_grp1"/>
</dbReference>
<dbReference type="Pfam" id="PF00535">
    <property type="entry name" value="Glycos_transf_2"/>
    <property type="match status" value="1"/>
</dbReference>
<feature type="domain" description="Glycosyltransferase 2-like" evidence="2">
    <location>
        <begin position="393"/>
        <end position="513"/>
    </location>
</feature>
<organism evidence="4 5">
    <name type="scientific">Diaphorobacter ruginosibacter</name>
    <dbReference type="NCBI Taxonomy" id="1715720"/>
    <lineage>
        <taxon>Bacteria</taxon>
        <taxon>Pseudomonadati</taxon>
        <taxon>Pseudomonadota</taxon>
        <taxon>Betaproteobacteria</taxon>
        <taxon>Burkholderiales</taxon>
        <taxon>Comamonadaceae</taxon>
        <taxon>Diaphorobacter</taxon>
    </lineage>
</organism>
<keyword evidence="5" id="KW-1185">Reference proteome</keyword>
<dbReference type="KEGG" id="drg:H9K76_03745"/>
<sequence>MALRVLHIGKFYPPYRGGMEVFLSDLINEQRKQGIDAHALVHGDPEPDDPPWIQRVPVQFSLVYAPMAAGFRGAMAKAIERIQPDVLHLHLPNNSALWALTLPSARKIPWVIHWQSDIVFSDIKWSVALAYMVYKPFEQALLERTAQIIATSPPYLEASKALSNWHNKTAIIPLGINVAEAPAPVELPKELGWRADTQLKLLSVGRLAYYKGFGTLIEAVSTMQGVELLIVGEGEQRAELEAKISASGRPGEPPRVRLLGALDDAQKHSLLAQCDVFCLASCERTEAFGIVVLEAMMHGRPCIVTDLPGSGMPWIVSQAKSGLRVPYEDVHAWRSHIARMQHDADLRKRCGEAGIKAIKRMFSIGPCEREINRHYRSLVPESVAIPSHKGLMVVVSARNQEKHIAHIIQRVTALAPKAKVLVVDNRSTDATSHLAEMSGAVVLRPLLAMTTWGAMQTGLRYAQAHGYETVVTIDADSYYEVEELPTLLHEVRQNPKADLSVAYFATQHSVVRRFAWQWYRALTGFKMKDFVSGFRVFRRNAIAVAVSSDATLLDYQDLGIYILMRKHGLHILEVPLTMVTAKEDNSGIFRSWGKAVRYFAVSSLMALAHGRKSIINRI</sequence>